<evidence type="ECO:0000256" key="2">
    <source>
        <dbReference type="SAM" id="Phobius"/>
    </source>
</evidence>
<feature type="transmembrane region" description="Helical" evidence="2">
    <location>
        <begin position="45"/>
        <end position="66"/>
    </location>
</feature>
<evidence type="ECO:0000313" key="3">
    <source>
        <dbReference type="EMBL" id="JAP25636.1"/>
    </source>
</evidence>
<feature type="region of interest" description="Disordered" evidence="1">
    <location>
        <begin position="89"/>
        <end position="153"/>
    </location>
</feature>
<keyword evidence="2" id="KW-0472">Membrane</keyword>
<dbReference type="PANTHER" id="PTHR34964">
    <property type="entry name" value="MEMBRANE LIPOPROTEIN-RELATED"/>
    <property type="match status" value="1"/>
</dbReference>
<sequence length="153" mass="16779">MNEREGDLRVPLISFLLCLCVLIGGIFLFLYLFVPNLSEPWFPPIALILIGFPWLLWLLTYIYTCIKRCFGVSSNNMDSNRQISRRASTMANSRMARNASTTNGSNNNNVNVNGKQAQLGSASLNSSHGSKSADASITSSQEIEMPLTTSAPS</sequence>
<feature type="transmembrane region" description="Helical" evidence="2">
    <location>
        <begin position="12"/>
        <end position="33"/>
    </location>
</feature>
<feature type="compositionally biased region" description="Polar residues" evidence="1">
    <location>
        <begin position="115"/>
        <end position="153"/>
    </location>
</feature>
<keyword evidence="2" id="KW-1133">Transmembrane helix</keyword>
<keyword evidence="2" id="KW-0812">Transmembrane</keyword>
<feature type="compositionally biased region" description="Low complexity" evidence="1">
    <location>
        <begin position="100"/>
        <end position="114"/>
    </location>
</feature>
<dbReference type="EMBL" id="GEDG01013083">
    <property type="protein sequence ID" value="JAP25636.1"/>
    <property type="molecule type" value="Transcribed_RNA"/>
</dbReference>
<name>A0A0V0HZH1_SOLCH</name>
<organism evidence="3">
    <name type="scientific">Solanum chacoense</name>
    <name type="common">Chaco potato</name>
    <dbReference type="NCBI Taxonomy" id="4108"/>
    <lineage>
        <taxon>Eukaryota</taxon>
        <taxon>Viridiplantae</taxon>
        <taxon>Streptophyta</taxon>
        <taxon>Embryophyta</taxon>
        <taxon>Tracheophyta</taxon>
        <taxon>Spermatophyta</taxon>
        <taxon>Magnoliopsida</taxon>
        <taxon>eudicotyledons</taxon>
        <taxon>Gunneridae</taxon>
        <taxon>Pentapetalae</taxon>
        <taxon>asterids</taxon>
        <taxon>lamiids</taxon>
        <taxon>Solanales</taxon>
        <taxon>Solanaceae</taxon>
        <taxon>Solanoideae</taxon>
        <taxon>Solaneae</taxon>
        <taxon>Solanum</taxon>
    </lineage>
</organism>
<evidence type="ECO:0000256" key="1">
    <source>
        <dbReference type="SAM" id="MobiDB-lite"/>
    </source>
</evidence>
<reference evidence="3" key="1">
    <citation type="submission" date="2015-12" db="EMBL/GenBank/DDBJ databases">
        <title>Gene expression during late stages of embryo sac development: a critical building block for successful pollen-pistil interactions.</title>
        <authorList>
            <person name="Liu Y."/>
            <person name="Joly V."/>
            <person name="Sabar M."/>
            <person name="Matton D.P."/>
        </authorList>
    </citation>
    <scope>NUCLEOTIDE SEQUENCE</scope>
</reference>
<protein>
    <submittedName>
        <fullName evidence="3">Putative ovule protein</fullName>
    </submittedName>
</protein>
<accession>A0A0V0HZH1</accession>
<dbReference type="AlphaFoldDB" id="A0A0V0HZH1"/>
<dbReference type="PANTHER" id="PTHR34964:SF1">
    <property type="entry name" value="MEMBRANE LIPOPROTEIN"/>
    <property type="match status" value="1"/>
</dbReference>
<proteinExistence type="predicted"/>